<dbReference type="AlphaFoldDB" id="A0AAN9NY08"/>
<evidence type="ECO:0000256" key="1">
    <source>
        <dbReference type="SAM" id="MobiDB-lite"/>
    </source>
</evidence>
<keyword evidence="3" id="KW-1185">Reference proteome</keyword>
<feature type="compositionally biased region" description="Acidic residues" evidence="1">
    <location>
        <begin position="94"/>
        <end position="106"/>
    </location>
</feature>
<evidence type="ECO:0000313" key="2">
    <source>
        <dbReference type="EMBL" id="KAK7379072.1"/>
    </source>
</evidence>
<feature type="region of interest" description="Disordered" evidence="1">
    <location>
        <begin position="93"/>
        <end position="113"/>
    </location>
</feature>
<proteinExistence type="predicted"/>
<protein>
    <submittedName>
        <fullName evidence="2">Uncharacterized protein</fullName>
    </submittedName>
</protein>
<name>A0AAN9NY08_PHACN</name>
<dbReference type="Proteomes" id="UP001374584">
    <property type="component" value="Unassembled WGS sequence"/>
</dbReference>
<sequence length="113" mass="12509">MQECWHGAYKAATRVERRHLMVETAPEACVGGDGGACEQWLCVCRAQRHNEAGVQSWRGAGRDGEVRRREAQRFRGGEAQRAVVFTGAASGLGNDEEEECAEEVEEAREISEE</sequence>
<comment type="caution">
    <text evidence="2">The sequence shown here is derived from an EMBL/GenBank/DDBJ whole genome shotgun (WGS) entry which is preliminary data.</text>
</comment>
<gene>
    <name evidence="2" type="ORF">VNO80_04525</name>
</gene>
<organism evidence="2 3">
    <name type="scientific">Phaseolus coccineus</name>
    <name type="common">Scarlet runner bean</name>
    <name type="synonym">Phaseolus multiflorus</name>
    <dbReference type="NCBI Taxonomy" id="3886"/>
    <lineage>
        <taxon>Eukaryota</taxon>
        <taxon>Viridiplantae</taxon>
        <taxon>Streptophyta</taxon>
        <taxon>Embryophyta</taxon>
        <taxon>Tracheophyta</taxon>
        <taxon>Spermatophyta</taxon>
        <taxon>Magnoliopsida</taxon>
        <taxon>eudicotyledons</taxon>
        <taxon>Gunneridae</taxon>
        <taxon>Pentapetalae</taxon>
        <taxon>rosids</taxon>
        <taxon>fabids</taxon>
        <taxon>Fabales</taxon>
        <taxon>Fabaceae</taxon>
        <taxon>Papilionoideae</taxon>
        <taxon>50 kb inversion clade</taxon>
        <taxon>NPAAA clade</taxon>
        <taxon>indigoferoid/millettioid clade</taxon>
        <taxon>Phaseoleae</taxon>
        <taxon>Phaseolus</taxon>
    </lineage>
</organism>
<evidence type="ECO:0000313" key="3">
    <source>
        <dbReference type="Proteomes" id="UP001374584"/>
    </source>
</evidence>
<dbReference type="EMBL" id="JAYMYR010000002">
    <property type="protein sequence ID" value="KAK7379072.1"/>
    <property type="molecule type" value="Genomic_DNA"/>
</dbReference>
<accession>A0AAN9NY08</accession>
<reference evidence="2 3" key="1">
    <citation type="submission" date="2024-01" db="EMBL/GenBank/DDBJ databases">
        <title>The genomes of 5 underutilized Papilionoideae crops provide insights into root nodulation and disease resistanc.</title>
        <authorList>
            <person name="Jiang F."/>
        </authorList>
    </citation>
    <scope>NUCLEOTIDE SEQUENCE [LARGE SCALE GENOMIC DNA]</scope>
    <source>
        <strain evidence="2">JINMINGXINNONG_FW02</strain>
        <tissue evidence="2">Leaves</tissue>
    </source>
</reference>